<proteinExistence type="inferred from homology"/>
<dbReference type="SUPFAM" id="SSF53720">
    <property type="entry name" value="ALDH-like"/>
    <property type="match status" value="1"/>
</dbReference>
<evidence type="ECO:0000256" key="2">
    <source>
        <dbReference type="ARBA" id="ARBA00009986"/>
    </source>
</evidence>
<keyword evidence="13" id="KW-1185">Reference proteome</keyword>
<dbReference type="InterPro" id="IPR029510">
    <property type="entry name" value="Ald_DH_CS_GLU"/>
</dbReference>
<dbReference type="Gene3D" id="3.40.309.10">
    <property type="entry name" value="Aldehyde Dehydrogenase, Chain A, domain 2"/>
    <property type="match status" value="1"/>
</dbReference>
<evidence type="ECO:0000256" key="7">
    <source>
        <dbReference type="ARBA" id="ARBA00032259"/>
    </source>
</evidence>
<evidence type="ECO:0000256" key="6">
    <source>
        <dbReference type="ARBA" id="ARBA00023062"/>
    </source>
</evidence>
<dbReference type="GO" id="GO:0010133">
    <property type="term" value="P:L-proline catabolic process to L-glutamate"/>
    <property type="evidence" value="ECO:0007669"/>
    <property type="project" value="InterPro"/>
</dbReference>
<dbReference type="EMBL" id="SUMG01000002">
    <property type="protein sequence ID" value="NBG87314.1"/>
    <property type="molecule type" value="Genomic_DNA"/>
</dbReference>
<dbReference type="EC" id="1.2.1.88" evidence="3"/>
<dbReference type="FunFam" id="3.40.605.10:FF:000006">
    <property type="entry name" value="1-pyrroline-5-carboxylate dehydrogenase"/>
    <property type="match status" value="1"/>
</dbReference>
<dbReference type="FunFam" id="3.40.309.10:FF:000005">
    <property type="entry name" value="1-pyrroline-5-carboxylate dehydrogenase 1"/>
    <property type="match status" value="1"/>
</dbReference>
<keyword evidence="5" id="KW-0520">NAD</keyword>
<evidence type="ECO:0000256" key="4">
    <source>
        <dbReference type="ARBA" id="ARBA00023002"/>
    </source>
</evidence>
<reference evidence="12 13" key="1">
    <citation type="submission" date="2019-04" db="EMBL/GenBank/DDBJ databases">
        <title>Isachenkonia alkalipeptolytica gen. nov. sp. nov. a new anaerobic, alkiliphilic organothrophic bacterium capable to reduce synthesized ferrihydrite isolated from a soda lake.</title>
        <authorList>
            <person name="Toshchakov S.V."/>
            <person name="Zavarzina D.G."/>
            <person name="Zhilina T.N."/>
            <person name="Kostrikina N.A."/>
            <person name="Kublanov I.V."/>
        </authorList>
    </citation>
    <scope>NUCLEOTIDE SEQUENCE [LARGE SCALE GENOMIC DNA]</scope>
    <source>
        <strain evidence="12 13">Z-1701</strain>
    </source>
</reference>
<evidence type="ECO:0000256" key="1">
    <source>
        <dbReference type="ARBA" id="ARBA00004786"/>
    </source>
</evidence>
<evidence type="ECO:0000313" key="13">
    <source>
        <dbReference type="Proteomes" id="UP000449710"/>
    </source>
</evidence>
<gene>
    <name evidence="12" type="primary">pruA</name>
    <name evidence="12" type="ORF">ISALK_02250</name>
</gene>
<evidence type="ECO:0000256" key="3">
    <source>
        <dbReference type="ARBA" id="ARBA00012884"/>
    </source>
</evidence>
<keyword evidence="6" id="KW-0642">Proline metabolism</keyword>
<dbReference type="GO" id="GO:0004657">
    <property type="term" value="F:proline dehydrogenase activity"/>
    <property type="evidence" value="ECO:0007669"/>
    <property type="project" value="UniProtKB-ARBA"/>
</dbReference>
<dbReference type="InterPro" id="IPR016161">
    <property type="entry name" value="Ald_DH/histidinol_DH"/>
</dbReference>
<organism evidence="12 13">
    <name type="scientific">Isachenkonia alkalipeptolytica</name>
    <dbReference type="NCBI Taxonomy" id="2565777"/>
    <lineage>
        <taxon>Bacteria</taxon>
        <taxon>Bacillati</taxon>
        <taxon>Bacillota</taxon>
        <taxon>Clostridia</taxon>
        <taxon>Eubacteriales</taxon>
        <taxon>Clostridiaceae</taxon>
        <taxon>Isachenkonia</taxon>
    </lineage>
</organism>
<comment type="catalytic activity">
    <reaction evidence="8">
        <text>L-glutamate 5-semialdehyde + NAD(+) + H2O = L-glutamate + NADH + 2 H(+)</text>
        <dbReference type="Rhea" id="RHEA:30235"/>
        <dbReference type="ChEBI" id="CHEBI:15377"/>
        <dbReference type="ChEBI" id="CHEBI:15378"/>
        <dbReference type="ChEBI" id="CHEBI:29985"/>
        <dbReference type="ChEBI" id="CHEBI:57540"/>
        <dbReference type="ChEBI" id="CHEBI:57945"/>
        <dbReference type="ChEBI" id="CHEBI:58066"/>
        <dbReference type="EC" id="1.2.1.88"/>
    </reaction>
</comment>
<evidence type="ECO:0000256" key="10">
    <source>
        <dbReference type="RuleBase" id="RU003345"/>
    </source>
</evidence>
<dbReference type="AlphaFoldDB" id="A0AA44BCF2"/>
<keyword evidence="4 10" id="KW-0560">Oxidoreductase</keyword>
<evidence type="ECO:0000256" key="5">
    <source>
        <dbReference type="ARBA" id="ARBA00023027"/>
    </source>
</evidence>
<dbReference type="NCBIfam" id="TIGR01236">
    <property type="entry name" value="D1pyr5carbox1"/>
    <property type="match status" value="1"/>
</dbReference>
<dbReference type="PANTHER" id="PTHR42862">
    <property type="entry name" value="DELTA-1-PYRROLINE-5-CARBOXYLATE DEHYDROGENASE 1, ISOFORM A-RELATED"/>
    <property type="match status" value="1"/>
</dbReference>
<dbReference type="Proteomes" id="UP000449710">
    <property type="component" value="Unassembled WGS sequence"/>
</dbReference>
<dbReference type="GO" id="GO:0003842">
    <property type="term" value="F:L-glutamate gamma-semialdehyde dehydrogenase activity"/>
    <property type="evidence" value="ECO:0007669"/>
    <property type="project" value="UniProtKB-EC"/>
</dbReference>
<dbReference type="InterPro" id="IPR016163">
    <property type="entry name" value="Ald_DH_C"/>
</dbReference>
<dbReference type="PROSITE" id="PS00070">
    <property type="entry name" value="ALDEHYDE_DEHYDR_CYS"/>
    <property type="match status" value="1"/>
</dbReference>
<dbReference type="PANTHER" id="PTHR42862:SF1">
    <property type="entry name" value="DELTA-1-PYRROLINE-5-CARBOXYLATE DEHYDROGENASE 2, ISOFORM A-RELATED"/>
    <property type="match status" value="1"/>
</dbReference>
<dbReference type="GO" id="GO:0009898">
    <property type="term" value="C:cytoplasmic side of plasma membrane"/>
    <property type="evidence" value="ECO:0007669"/>
    <property type="project" value="TreeGrafter"/>
</dbReference>
<dbReference type="PROSITE" id="PS00687">
    <property type="entry name" value="ALDEHYDE_DEHYDR_GLU"/>
    <property type="match status" value="1"/>
</dbReference>
<comment type="pathway">
    <text evidence="1">Amino-acid degradation; L-proline degradation into L-glutamate; L-glutamate from L-proline: step 2/2.</text>
</comment>
<comment type="caution">
    <text evidence="12">The sequence shown here is derived from an EMBL/GenBank/DDBJ whole genome shotgun (WGS) entry which is preliminary data.</text>
</comment>
<dbReference type="InterPro" id="IPR016160">
    <property type="entry name" value="Ald_DH_CS_CYS"/>
</dbReference>
<protein>
    <recommendedName>
        <fullName evidence="7">L-glutamate gamma-semialdehyde dehydrogenase</fullName>
        <ecNumber evidence="3">1.2.1.88</ecNumber>
    </recommendedName>
    <alternativeName>
        <fullName evidence="7">L-glutamate gamma-semialdehyde dehydrogenase</fullName>
    </alternativeName>
</protein>
<evidence type="ECO:0000256" key="8">
    <source>
        <dbReference type="ARBA" id="ARBA00048142"/>
    </source>
</evidence>
<dbReference type="CDD" id="cd07123">
    <property type="entry name" value="ALDH_F4-17_P5CDH"/>
    <property type="match status" value="1"/>
</dbReference>
<evidence type="ECO:0000259" key="11">
    <source>
        <dbReference type="Pfam" id="PF00171"/>
    </source>
</evidence>
<feature type="active site" evidence="9">
    <location>
        <position position="293"/>
    </location>
</feature>
<dbReference type="RefSeq" id="WP_160718625.1">
    <property type="nucleotide sequence ID" value="NZ_SUMG01000002.1"/>
</dbReference>
<dbReference type="InterPro" id="IPR005931">
    <property type="entry name" value="P5CDH/ALDH4A1"/>
</dbReference>
<comment type="similarity">
    <text evidence="2 10">Belongs to the aldehyde dehydrogenase family.</text>
</comment>
<sequence>MSNAYFVIEKPENEPILTYREGSSEKKEVKERLQELKKEVLEIPVIVNGEEIQTGNMGKRTSPEDHTLLLAEYHKAGSEEIEKAIEASMEAKKEWAHMPWEERAAIFLKAADLVAGPYRATINAATMLGQGKNIHQAEIDAACELIDFLRFNAYFMAEIMKDQPYSPDNTWNRMEYRPLDGFIFAVTPFNFTAIAGNLPTAPAMAGNTVIWKPASSAVYSAYFFMKILEEAGLPKGVINFLPGSGSEIGGKILPHRDLAGVHFTGSTKTFRYMWETVGKNISGYRNYPRIVGETGGKDFVVVHPSADTRPIATALVRGAFEYQGQKCSAASRAYIPKSLWPEIKEEFIGLTRELKVGSTQDFRNFVNPVIDKPAFEKITSYIDYAKESEEGKVLYGGTYDDSKGYFVDPTIIETTNPRFKTMVEEIFGPVITIFVYEDDQYDEILRECDEATDYGLTGSIFAKDREAVIKAQRVLQQAAGNFYINDKPTGSIVNQQPFGGARASGTNDKAGSKLNMQRWLSARAIKETYDAPRDYRYPCMEAE</sequence>
<dbReference type="Gene3D" id="3.40.605.10">
    <property type="entry name" value="Aldehyde Dehydrogenase, Chain A, domain 1"/>
    <property type="match status" value="1"/>
</dbReference>
<accession>A0AA44BCF2</accession>
<evidence type="ECO:0000256" key="9">
    <source>
        <dbReference type="PROSITE-ProRule" id="PRU10007"/>
    </source>
</evidence>
<name>A0AA44BCF2_9CLOT</name>
<feature type="domain" description="Aldehyde dehydrogenase" evidence="11">
    <location>
        <begin position="68"/>
        <end position="521"/>
    </location>
</feature>
<dbReference type="InterPro" id="IPR015590">
    <property type="entry name" value="Aldehyde_DH_dom"/>
</dbReference>
<evidence type="ECO:0000313" key="12">
    <source>
        <dbReference type="EMBL" id="NBG87314.1"/>
    </source>
</evidence>
<dbReference type="Pfam" id="PF00171">
    <property type="entry name" value="Aldedh"/>
    <property type="match status" value="1"/>
</dbReference>
<dbReference type="InterPro" id="IPR050485">
    <property type="entry name" value="Proline_metab_enzyme"/>
</dbReference>
<dbReference type="InterPro" id="IPR016162">
    <property type="entry name" value="Ald_DH_N"/>
</dbReference>